<dbReference type="SUPFAM" id="SSF56672">
    <property type="entry name" value="DNA/RNA polymerases"/>
    <property type="match status" value="1"/>
</dbReference>
<keyword evidence="4" id="KW-1185">Reference proteome</keyword>
<protein>
    <recommendedName>
        <fullName evidence="2">Reverse transcriptase Ty1/copia-type domain-containing protein</fullName>
    </recommendedName>
</protein>
<evidence type="ECO:0000256" key="1">
    <source>
        <dbReference type="SAM" id="Phobius"/>
    </source>
</evidence>
<keyword evidence="1" id="KW-1133">Transmembrane helix</keyword>
<dbReference type="AlphaFoldDB" id="A0A2I0GBM5"/>
<proteinExistence type="predicted"/>
<dbReference type="STRING" id="22663.A0A2I0GBM5"/>
<dbReference type="EMBL" id="PGOL01045275">
    <property type="protein sequence ID" value="PKH47874.1"/>
    <property type="molecule type" value="Genomic_DNA"/>
</dbReference>
<dbReference type="InterPro" id="IPR043502">
    <property type="entry name" value="DNA/RNA_pol_sf"/>
</dbReference>
<evidence type="ECO:0000313" key="4">
    <source>
        <dbReference type="Proteomes" id="UP000233551"/>
    </source>
</evidence>
<organism evidence="3 4">
    <name type="scientific">Punica granatum</name>
    <name type="common">Pomegranate</name>
    <dbReference type="NCBI Taxonomy" id="22663"/>
    <lineage>
        <taxon>Eukaryota</taxon>
        <taxon>Viridiplantae</taxon>
        <taxon>Streptophyta</taxon>
        <taxon>Embryophyta</taxon>
        <taxon>Tracheophyta</taxon>
        <taxon>Spermatophyta</taxon>
        <taxon>Magnoliopsida</taxon>
        <taxon>eudicotyledons</taxon>
        <taxon>Gunneridae</taxon>
        <taxon>Pentapetalae</taxon>
        <taxon>rosids</taxon>
        <taxon>malvids</taxon>
        <taxon>Myrtales</taxon>
        <taxon>Lythraceae</taxon>
        <taxon>Punica</taxon>
    </lineage>
</organism>
<accession>A0A2I0GBM5</accession>
<name>A0A2I0GBM5_PUNGR</name>
<keyword evidence="1" id="KW-0472">Membrane</keyword>
<dbReference type="Pfam" id="PF07727">
    <property type="entry name" value="RVT_2"/>
    <property type="match status" value="1"/>
</dbReference>
<gene>
    <name evidence="3" type="ORF">CRG98_050414</name>
</gene>
<sequence>MKFCLVTRLILVIYGYLDVIAFLICIPIIVISWNLAPNPVSSLVVPHITKDTGASILSLVVSLYLLRLSLMSNPSHSELVRLSQWNLDSYPRALLLLLVDSSLFILRHSTYVIFLLVYVDDIILTGTPGAPFQSFLAALHKEFAVKDLGPLHFFLGMEARSDSTRLYLTQSKYIHDILVRISMLDCKPISSPVATGSRLSLHDGHPFEDPSLYRSVVGSLQYLSLTRPDITYAVN</sequence>
<comment type="caution">
    <text evidence="3">The sequence shown here is derived from an EMBL/GenBank/DDBJ whole genome shotgun (WGS) entry which is preliminary data.</text>
</comment>
<reference evidence="3 4" key="1">
    <citation type="submission" date="2017-11" db="EMBL/GenBank/DDBJ databases">
        <title>De-novo sequencing of pomegranate (Punica granatum L.) genome.</title>
        <authorList>
            <person name="Akparov Z."/>
            <person name="Amiraslanov A."/>
            <person name="Hajiyeva S."/>
            <person name="Abbasov M."/>
            <person name="Kaur K."/>
            <person name="Hamwieh A."/>
            <person name="Solovyev V."/>
            <person name="Salamov A."/>
            <person name="Braich B."/>
            <person name="Kosarev P."/>
            <person name="Mahmoud A."/>
            <person name="Hajiyev E."/>
            <person name="Babayeva S."/>
            <person name="Izzatullayeva V."/>
            <person name="Mammadov A."/>
            <person name="Mammadov A."/>
            <person name="Sharifova S."/>
            <person name="Ojaghi J."/>
            <person name="Eynullazada K."/>
            <person name="Bayramov B."/>
            <person name="Abdulazimova A."/>
            <person name="Shahmuradov I."/>
        </authorList>
    </citation>
    <scope>NUCLEOTIDE SEQUENCE [LARGE SCALE GENOMIC DNA]</scope>
    <source>
        <strain evidence="4">cv. AG2017</strain>
        <tissue evidence="3">Leaf</tissue>
    </source>
</reference>
<evidence type="ECO:0000259" key="2">
    <source>
        <dbReference type="Pfam" id="PF07727"/>
    </source>
</evidence>
<feature type="domain" description="Reverse transcriptase Ty1/copia-type" evidence="2">
    <location>
        <begin position="109"/>
        <end position="193"/>
    </location>
</feature>
<dbReference type="InterPro" id="IPR013103">
    <property type="entry name" value="RVT_2"/>
</dbReference>
<feature type="transmembrane region" description="Helical" evidence="1">
    <location>
        <begin position="12"/>
        <end position="33"/>
    </location>
</feature>
<evidence type="ECO:0000313" key="3">
    <source>
        <dbReference type="EMBL" id="PKH47874.1"/>
    </source>
</evidence>
<dbReference type="Proteomes" id="UP000233551">
    <property type="component" value="Unassembled WGS sequence"/>
</dbReference>
<keyword evidence="1" id="KW-0812">Transmembrane</keyword>